<gene>
    <name evidence="1" type="ORF">ACFSJT_02875</name>
</gene>
<dbReference type="RefSeq" id="WP_378318693.1">
    <property type="nucleotide sequence ID" value="NZ_JBHUHY010000002.1"/>
</dbReference>
<proteinExistence type="predicted"/>
<dbReference type="EMBL" id="JBHUHY010000002">
    <property type="protein sequence ID" value="MFD2185718.1"/>
    <property type="molecule type" value="Genomic_DNA"/>
</dbReference>
<sequence length="102" mass="12172">MKRSRRTFCITFFLLVIFTLLRVVNLHTFTHLLGEDLEHCEYCEFIYQNEKNNSLSPHESDQEYAVSSIFFPEVIENSQYYGFVFKKSTLFDYVFNKPPPLV</sequence>
<reference evidence="2" key="1">
    <citation type="journal article" date="2019" name="Int. J. Syst. Evol. Microbiol.">
        <title>The Global Catalogue of Microorganisms (GCM) 10K type strain sequencing project: providing services to taxonomists for standard genome sequencing and annotation.</title>
        <authorList>
            <consortium name="The Broad Institute Genomics Platform"/>
            <consortium name="The Broad Institute Genome Sequencing Center for Infectious Disease"/>
            <person name="Wu L."/>
            <person name="Ma J."/>
        </authorList>
    </citation>
    <scope>NUCLEOTIDE SEQUENCE [LARGE SCALE GENOMIC DNA]</scope>
    <source>
        <strain evidence="2">DT92</strain>
    </source>
</reference>
<name>A0ABW5ARV7_9FLAO</name>
<dbReference type="Proteomes" id="UP001597344">
    <property type="component" value="Unassembled WGS sequence"/>
</dbReference>
<evidence type="ECO:0000313" key="1">
    <source>
        <dbReference type="EMBL" id="MFD2185718.1"/>
    </source>
</evidence>
<keyword evidence="2" id="KW-1185">Reference proteome</keyword>
<accession>A0ABW5ARV7</accession>
<organism evidence="1 2">
    <name type="scientific">Aquimarina celericrescens</name>
    <dbReference type="NCBI Taxonomy" id="1964542"/>
    <lineage>
        <taxon>Bacteria</taxon>
        <taxon>Pseudomonadati</taxon>
        <taxon>Bacteroidota</taxon>
        <taxon>Flavobacteriia</taxon>
        <taxon>Flavobacteriales</taxon>
        <taxon>Flavobacteriaceae</taxon>
        <taxon>Aquimarina</taxon>
    </lineage>
</organism>
<comment type="caution">
    <text evidence="1">The sequence shown here is derived from an EMBL/GenBank/DDBJ whole genome shotgun (WGS) entry which is preliminary data.</text>
</comment>
<protein>
    <submittedName>
        <fullName evidence="1">Uncharacterized protein</fullName>
    </submittedName>
</protein>
<evidence type="ECO:0000313" key="2">
    <source>
        <dbReference type="Proteomes" id="UP001597344"/>
    </source>
</evidence>